<dbReference type="Proteomes" id="UP000249789">
    <property type="component" value="Unassembled WGS sequence"/>
</dbReference>
<reference evidence="2 3" key="1">
    <citation type="submission" date="2018-02" db="EMBL/GenBank/DDBJ databases">
        <title>The genomes of Aspergillus section Nigri reveals drivers in fungal speciation.</title>
        <authorList>
            <consortium name="DOE Joint Genome Institute"/>
            <person name="Vesth T.C."/>
            <person name="Nybo J."/>
            <person name="Theobald S."/>
            <person name="Brandl J."/>
            <person name="Frisvad J.C."/>
            <person name="Nielsen K.F."/>
            <person name="Lyhne E.K."/>
            <person name="Kogle M.E."/>
            <person name="Kuo A."/>
            <person name="Riley R."/>
            <person name="Clum A."/>
            <person name="Nolan M."/>
            <person name="Lipzen A."/>
            <person name="Salamov A."/>
            <person name="Henrissat B."/>
            <person name="Wiebenga A."/>
            <person name="De vries R.P."/>
            <person name="Grigoriev I.V."/>
            <person name="Mortensen U.H."/>
            <person name="Andersen M.R."/>
            <person name="Baker S.E."/>
        </authorList>
    </citation>
    <scope>NUCLEOTIDE SEQUENCE [LARGE SCALE GENOMIC DNA]</scope>
    <source>
        <strain evidence="2 3">CBS 313.89</strain>
    </source>
</reference>
<name>A0A8G1W2G7_9EURO</name>
<dbReference type="AlphaFoldDB" id="A0A8G1W2G7"/>
<evidence type="ECO:0000256" key="1">
    <source>
        <dbReference type="SAM" id="MobiDB-lite"/>
    </source>
</evidence>
<accession>A0A8G1W2G7</accession>
<dbReference type="GeneID" id="63856483"/>
<gene>
    <name evidence="2" type="ORF">BO72DRAFT_137801</name>
</gene>
<feature type="region of interest" description="Disordered" evidence="1">
    <location>
        <begin position="1"/>
        <end position="26"/>
    </location>
</feature>
<organism evidence="2 3">
    <name type="scientific">Aspergillus fijiensis CBS 313.89</name>
    <dbReference type="NCBI Taxonomy" id="1448319"/>
    <lineage>
        <taxon>Eukaryota</taxon>
        <taxon>Fungi</taxon>
        <taxon>Dikarya</taxon>
        <taxon>Ascomycota</taxon>
        <taxon>Pezizomycotina</taxon>
        <taxon>Eurotiomycetes</taxon>
        <taxon>Eurotiomycetidae</taxon>
        <taxon>Eurotiales</taxon>
        <taxon>Aspergillaceae</taxon>
        <taxon>Aspergillus</taxon>
    </lineage>
</organism>
<evidence type="ECO:0000313" key="2">
    <source>
        <dbReference type="EMBL" id="RAK82005.1"/>
    </source>
</evidence>
<dbReference type="VEuPathDB" id="FungiDB:BO72DRAFT_137801"/>
<evidence type="ECO:0000313" key="3">
    <source>
        <dbReference type="Proteomes" id="UP000249789"/>
    </source>
</evidence>
<keyword evidence="3" id="KW-1185">Reference proteome</keyword>
<dbReference type="RefSeq" id="XP_040806015.1">
    <property type="nucleotide sequence ID" value="XM_040939150.1"/>
</dbReference>
<proteinExistence type="predicted"/>
<feature type="region of interest" description="Disordered" evidence="1">
    <location>
        <begin position="41"/>
        <end position="62"/>
    </location>
</feature>
<sequence>MSTQLPLDRSSYHPSSHHHRHRGGAFCGNYSESGHTALNNGGKKGSNIWGAPRTEPADHESLRSGNLGHHVSISLILVELSVDDVLPPGQTSLLTRKNLFFYQIFCIDEIRVAWLPRTSSKKSRAWLLAFATRAKCPATTSVTSLFVSWLTHRVQPLESGPMCSGGYPLAD</sequence>
<protein>
    <submittedName>
        <fullName evidence="2">Uncharacterized protein</fullName>
    </submittedName>
</protein>
<dbReference type="EMBL" id="KZ824623">
    <property type="protein sequence ID" value="RAK82005.1"/>
    <property type="molecule type" value="Genomic_DNA"/>
</dbReference>